<dbReference type="AlphaFoldDB" id="A0A6A6VUK9"/>
<sequence length="110" mass="12873">MRARMFRDDLERVVDEIENSEIMWLGIQKGVHGYDEIDVDEVSVRSEVARLTRLYDRAIKNHLQSNPEGVFETSVDLRFLTFLTSNSRFSAEYLKPYLTSSLKPELMTRV</sequence>
<dbReference type="EMBL" id="ML996590">
    <property type="protein sequence ID" value="KAF2752937.1"/>
    <property type="molecule type" value="Genomic_DNA"/>
</dbReference>
<dbReference type="OrthoDB" id="4472872at2759"/>
<dbReference type="Proteomes" id="UP000799437">
    <property type="component" value="Unassembled WGS sequence"/>
</dbReference>
<protein>
    <submittedName>
        <fullName evidence="1">Uncharacterized protein</fullName>
    </submittedName>
</protein>
<evidence type="ECO:0000313" key="2">
    <source>
        <dbReference type="Proteomes" id="UP000799437"/>
    </source>
</evidence>
<organism evidence="1 2">
    <name type="scientific">Pseudovirgaria hyperparasitica</name>
    <dbReference type="NCBI Taxonomy" id="470096"/>
    <lineage>
        <taxon>Eukaryota</taxon>
        <taxon>Fungi</taxon>
        <taxon>Dikarya</taxon>
        <taxon>Ascomycota</taxon>
        <taxon>Pezizomycotina</taxon>
        <taxon>Dothideomycetes</taxon>
        <taxon>Dothideomycetes incertae sedis</taxon>
        <taxon>Acrospermales</taxon>
        <taxon>Acrospermaceae</taxon>
        <taxon>Pseudovirgaria</taxon>
    </lineage>
</organism>
<dbReference type="RefSeq" id="XP_033595388.1">
    <property type="nucleotide sequence ID" value="XM_033744950.1"/>
</dbReference>
<evidence type="ECO:0000313" key="1">
    <source>
        <dbReference type="EMBL" id="KAF2752937.1"/>
    </source>
</evidence>
<keyword evidence="2" id="KW-1185">Reference proteome</keyword>
<reference evidence="1" key="1">
    <citation type="journal article" date="2020" name="Stud. Mycol.">
        <title>101 Dothideomycetes genomes: a test case for predicting lifestyles and emergence of pathogens.</title>
        <authorList>
            <person name="Haridas S."/>
            <person name="Albert R."/>
            <person name="Binder M."/>
            <person name="Bloem J."/>
            <person name="Labutti K."/>
            <person name="Salamov A."/>
            <person name="Andreopoulos B."/>
            <person name="Baker S."/>
            <person name="Barry K."/>
            <person name="Bills G."/>
            <person name="Bluhm B."/>
            <person name="Cannon C."/>
            <person name="Castanera R."/>
            <person name="Culley D."/>
            <person name="Daum C."/>
            <person name="Ezra D."/>
            <person name="Gonzalez J."/>
            <person name="Henrissat B."/>
            <person name="Kuo A."/>
            <person name="Liang C."/>
            <person name="Lipzen A."/>
            <person name="Lutzoni F."/>
            <person name="Magnuson J."/>
            <person name="Mondo S."/>
            <person name="Nolan M."/>
            <person name="Ohm R."/>
            <person name="Pangilinan J."/>
            <person name="Park H.-J."/>
            <person name="Ramirez L."/>
            <person name="Alfaro M."/>
            <person name="Sun H."/>
            <person name="Tritt A."/>
            <person name="Yoshinaga Y."/>
            <person name="Zwiers L.-H."/>
            <person name="Turgeon B."/>
            <person name="Goodwin S."/>
            <person name="Spatafora J."/>
            <person name="Crous P."/>
            <person name="Grigoriev I."/>
        </authorList>
    </citation>
    <scope>NUCLEOTIDE SEQUENCE</scope>
    <source>
        <strain evidence="1">CBS 121739</strain>
    </source>
</reference>
<dbReference type="GeneID" id="54486004"/>
<gene>
    <name evidence="1" type="ORF">EJ05DRAFT_480853</name>
</gene>
<proteinExistence type="predicted"/>
<accession>A0A6A6VUK9</accession>
<name>A0A6A6VUK9_9PEZI</name>